<name>A0ACB6ZKD9_THEGA</name>
<sequence length="228" mass="26221">MQSHKNIVTNTNSNHNRRRKPWRQPHKEPVVVNPPAVSVQPEDWGSTADPWPGTIDESDVSKEIISVWRQNVFAAENGGQLQKMEDLYNRLDRERERWNERLNNPLTWGWGAGQPDELNDWARETKVTVSPGWGDYNPDDFDNWADDPVCEHTHWHGRQQANSDKTPDGVPNTRNPEQTSLPNLVSSYADKLKADGRERSYAFAQLPVEAKAEKIREFAHQLKGSKKH</sequence>
<dbReference type="Proteomes" id="UP000886501">
    <property type="component" value="Unassembled WGS sequence"/>
</dbReference>
<protein>
    <submittedName>
        <fullName evidence="1">Uncharacterized protein</fullName>
    </submittedName>
</protein>
<comment type="caution">
    <text evidence="1">The sequence shown here is derived from an EMBL/GenBank/DDBJ whole genome shotgun (WGS) entry which is preliminary data.</text>
</comment>
<gene>
    <name evidence="1" type="ORF">BDM02DRAFT_3112617</name>
</gene>
<organism evidence="1 2">
    <name type="scientific">Thelephora ganbajun</name>
    <name type="common">Ganba fungus</name>
    <dbReference type="NCBI Taxonomy" id="370292"/>
    <lineage>
        <taxon>Eukaryota</taxon>
        <taxon>Fungi</taxon>
        <taxon>Dikarya</taxon>
        <taxon>Basidiomycota</taxon>
        <taxon>Agaricomycotina</taxon>
        <taxon>Agaricomycetes</taxon>
        <taxon>Thelephorales</taxon>
        <taxon>Thelephoraceae</taxon>
        <taxon>Thelephora</taxon>
    </lineage>
</organism>
<evidence type="ECO:0000313" key="1">
    <source>
        <dbReference type="EMBL" id="KAF9650032.1"/>
    </source>
</evidence>
<keyword evidence="2" id="KW-1185">Reference proteome</keyword>
<reference evidence="1" key="2">
    <citation type="journal article" date="2020" name="Nat. Commun.">
        <title>Large-scale genome sequencing of mycorrhizal fungi provides insights into the early evolution of symbiotic traits.</title>
        <authorList>
            <person name="Miyauchi S."/>
            <person name="Kiss E."/>
            <person name="Kuo A."/>
            <person name="Drula E."/>
            <person name="Kohler A."/>
            <person name="Sanchez-Garcia M."/>
            <person name="Morin E."/>
            <person name="Andreopoulos B."/>
            <person name="Barry K.W."/>
            <person name="Bonito G."/>
            <person name="Buee M."/>
            <person name="Carver A."/>
            <person name="Chen C."/>
            <person name="Cichocki N."/>
            <person name="Clum A."/>
            <person name="Culley D."/>
            <person name="Crous P.W."/>
            <person name="Fauchery L."/>
            <person name="Girlanda M."/>
            <person name="Hayes R.D."/>
            <person name="Keri Z."/>
            <person name="LaButti K."/>
            <person name="Lipzen A."/>
            <person name="Lombard V."/>
            <person name="Magnuson J."/>
            <person name="Maillard F."/>
            <person name="Murat C."/>
            <person name="Nolan M."/>
            <person name="Ohm R.A."/>
            <person name="Pangilinan J."/>
            <person name="Pereira M.F."/>
            <person name="Perotto S."/>
            <person name="Peter M."/>
            <person name="Pfister S."/>
            <person name="Riley R."/>
            <person name="Sitrit Y."/>
            <person name="Stielow J.B."/>
            <person name="Szollosi G."/>
            <person name="Zifcakova L."/>
            <person name="Stursova M."/>
            <person name="Spatafora J.W."/>
            <person name="Tedersoo L."/>
            <person name="Vaario L.M."/>
            <person name="Yamada A."/>
            <person name="Yan M."/>
            <person name="Wang P."/>
            <person name="Xu J."/>
            <person name="Bruns T."/>
            <person name="Baldrian P."/>
            <person name="Vilgalys R."/>
            <person name="Dunand C."/>
            <person name="Henrissat B."/>
            <person name="Grigoriev I.V."/>
            <person name="Hibbett D."/>
            <person name="Nagy L.G."/>
            <person name="Martin F.M."/>
        </authorList>
    </citation>
    <scope>NUCLEOTIDE SEQUENCE</scope>
    <source>
        <strain evidence="1">P2</strain>
    </source>
</reference>
<reference evidence="1" key="1">
    <citation type="submission" date="2019-10" db="EMBL/GenBank/DDBJ databases">
        <authorList>
            <consortium name="DOE Joint Genome Institute"/>
            <person name="Kuo A."/>
            <person name="Miyauchi S."/>
            <person name="Kiss E."/>
            <person name="Drula E."/>
            <person name="Kohler A."/>
            <person name="Sanchez-Garcia M."/>
            <person name="Andreopoulos B."/>
            <person name="Barry K.W."/>
            <person name="Bonito G."/>
            <person name="Buee M."/>
            <person name="Carver A."/>
            <person name="Chen C."/>
            <person name="Cichocki N."/>
            <person name="Clum A."/>
            <person name="Culley D."/>
            <person name="Crous P.W."/>
            <person name="Fauchery L."/>
            <person name="Girlanda M."/>
            <person name="Hayes R."/>
            <person name="Keri Z."/>
            <person name="Labutti K."/>
            <person name="Lipzen A."/>
            <person name="Lombard V."/>
            <person name="Magnuson J."/>
            <person name="Maillard F."/>
            <person name="Morin E."/>
            <person name="Murat C."/>
            <person name="Nolan M."/>
            <person name="Ohm R."/>
            <person name="Pangilinan J."/>
            <person name="Pereira M."/>
            <person name="Perotto S."/>
            <person name="Peter M."/>
            <person name="Riley R."/>
            <person name="Sitrit Y."/>
            <person name="Stielow B."/>
            <person name="Szollosi G."/>
            <person name="Zifcakova L."/>
            <person name="Stursova M."/>
            <person name="Spatafora J.W."/>
            <person name="Tedersoo L."/>
            <person name="Vaario L.-M."/>
            <person name="Yamada A."/>
            <person name="Yan M."/>
            <person name="Wang P."/>
            <person name="Xu J."/>
            <person name="Bruns T."/>
            <person name="Baldrian P."/>
            <person name="Vilgalys R."/>
            <person name="Henrissat B."/>
            <person name="Grigoriev I.V."/>
            <person name="Hibbett D."/>
            <person name="Nagy L.G."/>
            <person name="Martin F.M."/>
        </authorList>
    </citation>
    <scope>NUCLEOTIDE SEQUENCE</scope>
    <source>
        <strain evidence="1">P2</strain>
    </source>
</reference>
<evidence type="ECO:0000313" key="2">
    <source>
        <dbReference type="Proteomes" id="UP000886501"/>
    </source>
</evidence>
<accession>A0ACB6ZKD9</accession>
<proteinExistence type="predicted"/>
<dbReference type="EMBL" id="MU117989">
    <property type="protein sequence ID" value="KAF9650032.1"/>
    <property type="molecule type" value="Genomic_DNA"/>
</dbReference>